<dbReference type="InterPro" id="IPR017938">
    <property type="entry name" value="Riboflavin_synthase-like_b-brl"/>
</dbReference>
<feature type="region of interest" description="Disordered" evidence="13">
    <location>
        <begin position="25"/>
        <end position="83"/>
    </location>
</feature>
<dbReference type="GO" id="GO:0005829">
    <property type="term" value="C:cytosol"/>
    <property type="evidence" value="ECO:0007669"/>
    <property type="project" value="TreeGrafter"/>
</dbReference>
<keyword evidence="8" id="KW-0521">NADP</keyword>
<dbReference type="Gene3D" id="3.40.50.80">
    <property type="entry name" value="Nucleotide-binding domain of ferredoxin-NADP reductase (FNR) module"/>
    <property type="match status" value="1"/>
</dbReference>
<comment type="caution">
    <text evidence="16">The sequence shown here is derived from an EMBL/GenBank/DDBJ whole genome shotgun (WGS) entry which is preliminary data.</text>
</comment>
<sequence length="793" mass="81669">MPAEGDSASGAPVVGGAAILARLRAQRAAAAAAGAPAPAPAPATSAPPPAANGNATPAAAAPVTEAAPPAQAPASPPAAKPAPATAAPAAAAAAAAPPPKPAGPPAATGGAAILARLRAQRTTKAAAPPPGKQLVVLYASQTGTAQEIAKNIQAEAESRGIRGQVASMNEFGFEHLNPEEAPVLVYVASSTGDGDAPDNSAKFYATLRRKSHPEDMLAGVAFTGFGLGDSNYTRYMYVPRSIKQRLLDLGAQQFYNPGEADEVDGIEQGLDKWLEGLWPALRAAVQLPSQDGAADGDVGDAAAASAGQAGAAADGDLKGVPPLPRCRVRVEWAAADAAAAVRAAEAAGPSAGELSARDPAGEYSAEAPFWAPVGAARYLTTELSDEDRQVLHMEVDLSGSGMQYAPGDSLGVLPQNDPALVDTLLARLELDGEAVFDVAPAEEAADGGGGAAAAAAAAPHQERLLPHLRAPCSVRAALTRGVDLTGPPRKSLLRLLGEHCAAPEERAALLRLCSRDGRDEYAAELALRPSLLDLLRRFPSCRPPLPALLDALPPLAARLYSLSCSPLECPGKAQVAFTVVRLTTPQYGTHHGVATSWLHRQLDAVARGAAPAAALRLPVFLRRGGAFGLPPDPATPLLMIGPGTGVTPFRGFLQHRRGAAAAAAGGGAGEPRGAAWLYFGCRREDQDYLYREDLEAFASDGTLDRLEVAFSRAQAHKVYVQHLMQQHATELHALIAKQGAHVYVCGDGTGMAKDVHACLAGILQSQGGLSEAEAAAQLQEMTRQGRYVRDIWS</sequence>
<evidence type="ECO:0000256" key="10">
    <source>
        <dbReference type="ARBA" id="ARBA00023167"/>
    </source>
</evidence>
<feature type="compositionally biased region" description="Low complexity" evidence="13">
    <location>
        <begin position="51"/>
        <end position="69"/>
    </location>
</feature>
<evidence type="ECO:0000313" key="16">
    <source>
        <dbReference type="EMBL" id="PSC68435.1"/>
    </source>
</evidence>
<dbReference type="Pfam" id="PF00175">
    <property type="entry name" value="NAD_binding_1"/>
    <property type="match status" value="1"/>
</dbReference>
<evidence type="ECO:0000256" key="9">
    <source>
        <dbReference type="ARBA" id="ARBA00023002"/>
    </source>
</evidence>
<keyword evidence="17" id="KW-1185">Reference proteome</keyword>
<dbReference type="PRINTS" id="PR00369">
    <property type="entry name" value="FLAVODOXIN"/>
</dbReference>
<keyword evidence="10" id="KW-0486">Methionine biosynthesis</keyword>
<dbReference type="OrthoDB" id="1856718at2759"/>
<dbReference type="InterPro" id="IPR001094">
    <property type="entry name" value="Flavdoxin-like"/>
</dbReference>
<dbReference type="AlphaFoldDB" id="A0A2P6V2Y0"/>
<feature type="domain" description="FAD-binding FR-type" evidence="15">
    <location>
        <begin position="366"/>
        <end position="630"/>
    </location>
</feature>
<dbReference type="GO" id="GO:0009086">
    <property type="term" value="P:methionine biosynthetic process"/>
    <property type="evidence" value="ECO:0007669"/>
    <property type="project" value="UniProtKB-KW"/>
</dbReference>
<evidence type="ECO:0000256" key="6">
    <source>
        <dbReference type="ARBA" id="ARBA00022691"/>
    </source>
</evidence>
<evidence type="ECO:0000313" key="17">
    <source>
        <dbReference type="Proteomes" id="UP000239649"/>
    </source>
</evidence>
<evidence type="ECO:0000256" key="8">
    <source>
        <dbReference type="ARBA" id="ARBA00022857"/>
    </source>
</evidence>
<dbReference type="InterPro" id="IPR017927">
    <property type="entry name" value="FAD-bd_FR_type"/>
</dbReference>
<keyword evidence="3" id="KW-0028">Amino-acid biosynthesis</keyword>
<evidence type="ECO:0000256" key="5">
    <source>
        <dbReference type="ARBA" id="ARBA00022643"/>
    </source>
</evidence>
<dbReference type="PRINTS" id="PR00371">
    <property type="entry name" value="FPNCR"/>
</dbReference>
<evidence type="ECO:0000259" key="14">
    <source>
        <dbReference type="PROSITE" id="PS50902"/>
    </source>
</evidence>
<evidence type="ECO:0000256" key="1">
    <source>
        <dbReference type="ARBA" id="ARBA00001917"/>
    </source>
</evidence>
<dbReference type="FunFam" id="3.40.50.80:FF:000001">
    <property type="entry name" value="NADPH--cytochrome P450 reductase 1"/>
    <property type="match status" value="1"/>
</dbReference>
<proteinExistence type="predicted"/>
<dbReference type="Gene3D" id="2.40.30.10">
    <property type="entry name" value="Translation factors"/>
    <property type="match status" value="2"/>
</dbReference>
<dbReference type="PROSITE" id="PS51384">
    <property type="entry name" value="FAD_FR"/>
    <property type="match status" value="1"/>
</dbReference>
<dbReference type="EC" id="1.16.1.8" evidence="11"/>
<feature type="domain" description="Flavodoxin-like" evidence="14">
    <location>
        <begin position="134"/>
        <end position="278"/>
    </location>
</feature>
<dbReference type="SUPFAM" id="SSF63380">
    <property type="entry name" value="Riboflavin synthase domain-like"/>
    <property type="match status" value="1"/>
</dbReference>
<keyword evidence="6" id="KW-0949">S-adenosyl-L-methionine</keyword>
<dbReference type="GO" id="GO:0050667">
    <property type="term" value="P:homocysteine metabolic process"/>
    <property type="evidence" value="ECO:0007669"/>
    <property type="project" value="TreeGrafter"/>
</dbReference>
<gene>
    <name evidence="16" type="ORF">C2E20_7962</name>
</gene>
<evidence type="ECO:0000256" key="7">
    <source>
        <dbReference type="ARBA" id="ARBA00022827"/>
    </source>
</evidence>
<evidence type="ECO:0000256" key="11">
    <source>
        <dbReference type="ARBA" id="ARBA00039088"/>
    </source>
</evidence>
<dbReference type="PANTHER" id="PTHR19384:SF84">
    <property type="entry name" value="METHIONINE SYNTHASE REDUCTASE"/>
    <property type="match status" value="1"/>
</dbReference>
<dbReference type="GO" id="GO:0050660">
    <property type="term" value="F:flavin adenine dinucleotide binding"/>
    <property type="evidence" value="ECO:0007669"/>
    <property type="project" value="TreeGrafter"/>
</dbReference>
<dbReference type="InterPro" id="IPR003097">
    <property type="entry name" value="CysJ-like_FAD-binding"/>
</dbReference>
<dbReference type="InterPro" id="IPR029039">
    <property type="entry name" value="Flavoprotein-like_sf"/>
</dbReference>
<keyword evidence="5" id="KW-0288">FMN</keyword>
<dbReference type="STRING" id="554055.A0A2P6V2Y0"/>
<dbReference type="Gene3D" id="3.40.50.360">
    <property type="match status" value="1"/>
</dbReference>
<dbReference type="SUPFAM" id="SSF52343">
    <property type="entry name" value="Ferredoxin reductase-like, C-terminal NADP-linked domain"/>
    <property type="match status" value="1"/>
</dbReference>
<dbReference type="SUPFAM" id="SSF52218">
    <property type="entry name" value="Flavoproteins"/>
    <property type="match status" value="1"/>
</dbReference>
<protein>
    <recommendedName>
        <fullName evidence="12">Methionine synthase reductase</fullName>
        <ecNumber evidence="11">1.16.1.8</ecNumber>
    </recommendedName>
</protein>
<evidence type="ECO:0000256" key="12">
    <source>
        <dbReference type="ARBA" id="ARBA00040659"/>
    </source>
</evidence>
<dbReference type="InterPro" id="IPR008254">
    <property type="entry name" value="Flavodoxin/NO_synth"/>
</dbReference>
<dbReference type="Gene3D" id="1.20.990.10">
    <property type="entry name" value="NADPH-cytochrome p450 Reductase, Chain A, domain 3"/>
    <property type="match status" value="1"/>
</dbReference>
<feature type="compositionally biased region" description="Pro residues" evidence="13">
    <location>
        <begin position="70"/>
        <end position="80"/>
    </location>
</feature>
<dbReference type="PANTHER" id="PTHR19384">
    <property type="entry name" value="NITRIC OXIDE SYNTHASE-RELATED"/>
    <property type="match status" value="1"/>
</dbReference>
<evidence type="ECO:0000259" key="15">
    <source>
        <dbReference type="PROSITE" id="PS51384"/>
    </source>
</evidence>
<dbReference type="Pfam" id="PF00667">
    <property type="entry name" value="FAD_binding_1"/>
    <property type="match status" value="1"/>
</dbReference>
<dbReference type="PROSITE" id="PS50902">
    <property type="entry name" value="FLAVODOXIN_LIKE"/>
    <property type="match status" value="1"/>
</dbReference>
<dbReference type="InterPro" id="IPR023173">
    <property type="entry name" value="NADPH_Cyt_P450_Rdtase_alpha"/>
</dbReference>
<accession>A0A2P6V2Y0</accession>
<dbReference type="EMBL" id="LHPF02000037">
    <property type="protein sequence ID" value="PSC68435.1"/>
    <property type="molecule type" value="Genomic_DNA"/>
</dbReference>
<comment type="cofactor">
    <cofactor evidence="1">
        <name>FMN</name>
        <dbReference type="ChEBI" id="CHEBI:58210"/>
    </cofactor>
</comment>
<dbReference type="InterPro" id="IPR039261">
    <property type="entry name" value="FNR_nucleotide-bd"/>
</dbReference>
<feature type="compositionally biased region" description="Pro residues" evidence="13">
    <location>
        <begin position="37"/>
        <end position="50"/>
    </location>
</feature>
<dbReference type="Pfam" id="PF00258">
    <property type="entry name" value="Flavodoxin_1"/>
    <property type="match status" value="1"/>
</dbReference>
<keyword evidence="7" id="KW-0274">FAD</keyword>
<organism evidence="16 17">
    <name type="scientific">Micractinium conductrix</name>
    <dbReference type="NCBI Taxonomy" id="554055"/>
    <lineage>
        <taxon>Eukaryota</taxon>
        <taxon>Viridiplantae</taxon>
        <taxon>Chlorophyta</taxon>
        <taxon>core chlorophytes</taxon>
        <taxon>Trebouxiophyceae</taxon>
        <taxon>Chlorellales</taxon>
        <taxon>Chlorellaceae</taxon>
        <taxon>Chlorella clade</taxon>
        <taxon>Micractinium</taxon>
    </lineage>
</organism>
<keyword evidence="4" id="KW-0285">Flavoprotein</keyword>
<keyword evidence="9" id="KW-0560">Oxidoreductase</keyword>
<evidence type="ECO:0000256" key="13">
    <source>
        <dbReference type="SAM" id="MobiDB-lite"/>
    </source>
</evidence>
<feature type="compositionally biased region" description="Low complexity" evidence="13">
    <location>
        <begin position="25"/>
        <end position="36"/>
    </location>
</feature>
<name>A0A2P6V2Y0_9CHLO</name>
<comment type="cofactor">
    <cofactor evidence="2">
        <name>FAD</name>
        <dbReference type="ChEBI" id="CHEBI:57692"/>
    </cofactor>
</comment>
<dbReference type="GO" id="GO:0030586">
    <property type="term" value="F:[methionine synthase] reductase (NADPH) activity"/>
    <property type="evidence" value="ECO:0007669"/>
    <property type="project" value="UniProtKB-EC"/>
</dbReference>
<evidence type="ECO:0000256" key="4">
    <source>
        <dbReference type="ARBA" id="ARBA00022630"/>
    </source>
</evidence>
<dbReference type="FunFam" id="3.40.50.360:FF:000059">
    <property type="entry name" value="5-methyltetrahydrofolate-homocysteine methyltransferase reductase"/>
    <property type="match status" value="1"/>
</dbReference>
<dbReference type="InterPro" id="IPR001433">
    <property type="entry name" value="OxRdtase_FAD/NAD-bd"/>
</dbReference>
<reference evidence="16 17" key="1">
    <citation type="journal article" date="2018" name="Plant J.">
        <title>Genome sequences of Chlorella sorokiniana UTEX 1602 and Micractinium conductrix SAG 241.80: implications to maltose excretion by a green alga.</title>
        <authorList>
            <person name="Arriola M.B."/>
            <person name="Velmurugan N."/>
            <person name="Zhang Y."/>
            <person name="Plunkett M.H."/>
            <person name="Hondzo H."/>
            <person name="Barney B.M."/>
        </authorList>
    </citation>
    <scope>NUCLEOTIDE SEQUENCE [LARGE SCALE GENOMIC DNA]</scope>
    <source>
        <strain evidence="16 17">SAG 241.80</strain>
    </source>
</reference>
<dbReference type="GO" id="GO:0010181">
    <property type="term" value="F:FMN binding"/>
    <property type="evidence" value="ECO:0007669"/>
    <property type="project" value="InterPro"/>
</dbReference>
<evidence type="ECO:0000256" key="2">
    <source>
        <dbReference type="ARBA" id="ARBA00001974"/>
    </source>
</evidence>
<dbReference type="Proteomes" id="UP000239649">
    <property type="component" value="Unassembled WGS sequence"/>
</dbReference>
<dbReference type="InterPro" id="IPR001709">
    <property type="entry name" value="Flavoprot_Pyr_Nucl_cyt_Rdtase"/>
</dbReference>
<evidence type="ECO:0000256" key="3">
    <source>
        <dbReference type="ARBA" id="ARBA00022605"/>
    </source>
</evidence>